<gene>
    <name evidence="11" type="ORF">GWK16_09410</name>
</gene>
<dbReference type="RefSeq" id="WP_170053652.1">
    <property type="nucleotide sequence ID" value="NZ_JABBKX010000002.1"/>
</dbReference>
<dbReference type="PANTHER" id="PTHR43386:SF1">
    <property type="entry name" value="D,D-DIPEPTIDE TRANSPORT SYSTEM PERMEASE PROTEIN DDPC-RELATED"/>
    <property type="match status" value="1"/>
</dbReference>
<keyword evidence="7 9" id="KW-1133">Transmembrane helix</keyword>
<name>A0A848EBP7_9PROT</name>
<dbReference type="EMBL" id="JABBKX010000002">
    <property type="protein sequence ID" value="NMJ41456.1"/>
    <property type="molecule type" value="Genomic_DNA"/>
</dbReference>
<keyword evidence="4 9" id="KW-0812">Transmembrane</keyword>
<sequence length="299" mass="31606">MSATVDDIEIREEAAQRRRAAIRRYAKHPGFVIGACGILVLLVVALLAPWLAPHSPTRTDLMNTLAPPSATYWLGTDQFGRDVLSRLIYGAQVSLQVGFFVVLISLSAGTILGAVAGYAGGWVERALVAAIDILLAFPSFLLALALVAARGNTLDSIIVAVAIAYTPRVAAVMRSVVLTIRPRPFIEASRAIGLSPWKIILRHIIPNALPPVIVVATVSAATAILAEAGLSFLGLGVQPPTPTWGNVIAEGQTSITTNPLISLSAGLCIAFTVIVLNLLGDGLRDTLDPQMRRNTGKLL</sequence>
<keyword evidence="6" id="KW-0653">Protein transport</keyword>
<evidence type="ECO:0000256" key="3">
    <source>
        <dbReference type="ARBA" id="ARBA00022475"/>
    </source>
</evidence>
<dbReference type="InterPro" id="IPR050366">
    <property type="entry name" value="BP-dependent_transpt_permease"/>
</dbReference>
<evidence type="ECO:0000256" key="4">
    <source>
        <dbReference type="ARBA" id="ARBA00022692"/>
    </source>
</evidence>
<keyword evidence="5" id="KW-0571">Peptide transport</keyword>
<dbReference type="GO" id="GO:0005886">
    <property type="term" value="C:plasma membrane"/>
    <property type="evidence" value="ECO:0007669"/>
    <property type="project" value="UniProtKB-SubCell"/>
</dbReference>
<comment type="similarity">
    <text evidence="9">Belongs to the binding-protein-dependent transport system permease family.</text>
</comment>
<keyword evidence="12" id="KW-1185">Reference proteome</keyword>
<feature type="domain" description="ABC transmembrane type-1" evidence="10">
    <location>
        <begin position="91"/>
        <end position="280"/>
    </location>
</feature>
<dbReference type="PANTHER" id="PTHR43386">
    <property type="entry name" value="OLIGOPEPTIDE TRANSPORT SYSTEM PERMEASE PROTEIN APPC"/>
    <property type="match status" value="1"/>
</dbReference>
<keyword evidence="8 9" id="KW-0472">Membrane</keyword>
<evidence type="ECO:0000313" key="11">
    <source>
        <dbReference type="EMBL" id="NMJ41456.1"/>
    </source>
</evidence>
<feature type="transmembrane region" description="Helical" evidence="9">
    <location>
        <begin position="126"/>
        <end position="151"/>
    </location>
</feature>
<evidence type="ECO:0000313" key="12">
    <source>
        <dbReference type="Proteomes" id="UP000548582"/>
    </source>
</evidence>
<evidence type="ECO:0000256" key="9">
    <source>
        <dbReference type="RuleBase" id="RU363032"/>
    </source>
</evidence>
<proteinExistence type="inferred from homology"/>
<evidence type="ECO:0000256" key="2">
    <source>
        <dbReference type="ARBA" id="ARBA00022448"/>
    </source>
</evidence>
<dbReference type="GO" id="GO:0015031">
    <property type="term" value="P:protein transport"/>
    <property type="evidence" value="ECO:0007669"/>
    <property type="project" value="UniProtKB-KW"/>
</dbReference>
<keyword evidence="3" id="KW-1003">Cell membrane</keyword>
<feature type="transmembrane region" description="Helical" evidence="9">
    <location>
        <begin position="157"/>
        <end position="180"/>
    </location>
</feature>
<evidence type="ECO:0000256" key="6">
    <source>
        <dbReference type="ARBA" id="ARBA00022927"/>
    </source>
</evidence>
<accession>A0A848EBP7</accession>
<feature type="transmembrane region" description="Helical" evidence="9">
    <location>
        <begin position="208"/>
        <end position="235"/>
    </location>
</feature>
<comment type="subcellular location">
    <subcellularLocation>
        <location evidence="1 9">Cell membrane</location>
        <topology evidence="1 9">Multi-pass membrane protein</topology>
    </subcellularLocation>
</comment>
<dbReference type="CDD" id="cd06261">
    <property type="entry name" value="TM_PBP2"/>
    <property type="match status" value="1"/>
</dbReference>
<dbReference type="Pfam" id="PF12911">
    <property type="entry name" value="OppC_N"/>
    <property type="match status" value="1"/>
</dbReference>
<dbReference type="InterPro" id="IPR035906">
    <property type="entry name" value="MetI-like_sf"/>
</dbReference>
<dbReference type="PROSITE" id="PS50928">
    <property type="entry name" value="ABC_TM1"/>
    <property type="match status" value="1"/>
</dbReference>
<dbReference type="InterPro" id="IPR025966">
    <property type="entry name" value="OppC_N"/>
</dbReference>
<dbReference type="Pfam" id="PF00528">
    <property type="entry name" value="BPD_transp_1"/>
    <property type="match status" value="1"/>
</dbReference>
<dbReference type="SUPFAM" id="SSF161098">
    <property type="entry name" value="MetI-like"/>
    <property type="match status" value="1"/>
</dbReference>
<dbReference type="Gene3D" id="1.10.3720.10">
    <property type="entry name" value="MetI-like"/>
    <property type="match status" value="1"/>
</dbReference>
<dbReference type="GO" id="GO:0055085">
    <property type="term" value="P:transmembrane transport"/>
    <property type="evidence" value="ECO:0007669"/>
    <property type="project" value="InterPro"/>
</dbReference>
<feature type="transmembrane region" description="Helical" evidence="9">
    <location>
        <begin position="97"/>
        <end position="119"/>
    </location>
</feature>
<evidence type="ECO:0000256" key="5">
    <source>
        <dbReference type="ARBA" id="ARBA00022856"/>
    </source>
</evidence>
<protein>
    <submittedName>
        <fullName evidence="11">ABC transporter permease</fullName>
    </submittedName>
</protein>
<feature type="transmembrane region" description="Helical" evidence="9">
    <location>
        <begin position="31"/>
        <end position="52"/>
    </location>
</feature>
<feature type="transmembrane region" description="Helical" evidence="9">
    <location>
        <begin position="260"/>
        <end position="283"/>
    </location>
</feature>
<keyword evidence="2 9" id="KW-0813">Transport</keyword>
<reference evidence="11 12" key="1">
    <citation type="submission" date="2020-03" db="EMBL/GenBank/DDBJ databases">
        <authorList>
            <person name="Sun Q."/>
        </authorList>
    </citation>
    <scope>NUCLEOTIDE SEQUENCE [LARGE SCALE GENOMIC DNA]</scope>
    <source>
        <strain evidence="11 12">JC162</strain>
    </source>
</reference>
<dbReference type="InterPro" id="IPR000515">
    <property type="entry name" value="MetI-like"/>
</dbReference>
<evidence type="ECO:0000256" key="1">
    <source>
        <dbReference type="ARBA" id="ARBA00004651"/>
    </source>
</evidence>
<evidence type="ECO:0000256" key="8">
    <source>
        <dbReference type="ARBA" id="ARBA00023136"/>
    </source>
</evidence>
<evidence type="ECO:0000256" key="7">
    <source>
        <dbReference type="ARBA" id="ARBA00022989"/>
    </source>
</evidence>
<dbReference type="AlphaFoldDB" id="A0A848EBP7"/>
<comment type="caution">
    <text evidence="11">The sequence shown here is derived from an EMBL/GenBank/DDBJ whole genome shotgun (WGS) entry which is preliminary data.</text>
</comment>
<evidence type="ECO:0000259" key="10">
    <source>
        <dbReference type="PROSITE" id="PS50928"/>
    </source>
</evidence>
<dbReference type="Proteomes" id="UP000548582">
    <property type="component" value="Unassembled WGS sequence"/>
</dbReference>
<dbReference type="GO" id="GO:0015833">
    <property type="term" value="P:peptide transport"/>
    <property type="evidence" value="ECO:0007669"/>
    <property type="project" value="UniProtKB-KW"/>
</dbReference>
<organism evidence="11 12">
    <name type="scientific">Neoroseomonas marina</name>
    <dbReference type="NCBI Taxonomy" id="1232220"/>
    <lineage>
        <taxon>Bacteria</taxon>
        <taxon>Pseudomonadati</taxon>
        <taxon>Pseudomonadota</taxon>
        <taxon>Alphaproteobacteria</taxon>
        <taxon>Acetobacterales</taxon>
        <taxon>Acetobacteraceae</taxon>
        <taxon>Neoroseomonas</taxon>
    </lineage>
</organism>